<dbReference type="SUPFAM" id="SSF81343">
    <property type="entry name" value="Fumarate reductase respiratory complex transmembrane subunits"/>
    <property type="match status" value="1"/>
</dbReference>
<proteinExistence type="predicted"/>
<evidence type="ECO:0000313" key="1">
    <source>
        <dbReference type="EMBL" id="MEW1976167.1"/>
    </source>
</evidence>
<organism evidence="1 2">
    <name type="scientific">Microbacterium profundi</name>
    <dbReference type="NCBI Taxonomy" id="450380"/>
    <lineage>
        <taxon>Bacteria</taxon>
        <taxon>Bacillati</taxon>
        <taxon>Actinomycetota</taxon>
        <taxon>Actinomycetes</taxon>
        <taxon>Micrococcales</taxon>
        <taxon>Microbacteriaceae</taxon>
        <taxon>Microbacterium</taxon>
    </lineage>
</organism>
<keyword evidence="2" id="KW-1185">Reference proteome</keyword>
<dbReference type="EMBL" id="JBFBMH010000024">
    <property type="protein sequence ID" value="MEW1976167.1"/>
    <property type="molecule type" value="Genomic_DNA"/>
</dbReference>
<evidence type="ECO:0008006" key="3">
    <source>
        <dbReference type="Google" id="ProtNLM"/>
    </source>
</evidence>
<evidence type="ECO:0000313" key="2">
    <source>
        <dbReference type="Proteomes" id="UP001553715"/>
    </source>
</evidence>
<sequence length="80" mass="8698">MMAVGGLIMVLFLIAHMYGNLKIFSGQEAFDGYSSYLRTIGYPLLPHSGALWIVRVVLLVSVAPLCQAGCESFMISRESG</sequence>
<dbReference type="Proteomes" id="UP001553715">
    <property type="component" value="Unassembled WGS sequence"/>
</dbReference>
<comment type="caution">
    <text evidence="1">The sequence shown here is derived from an EMBL/GenBank/DDBJ whole genome shotgun (WGS) entry which is preliminary data.</text>
</comment>
<dbReference type="Gene3D" id="1.20.1300.10">
    <property type="entry name" value="Fumarate reductase/succinate dehydrogenase, transmembrane subunit"/>
    <property type="match status" value="1"/>
</dbReference>
<accession>A0ABV3LJT1</accession>
<gene>
    <name evidence="1" type="ORF">AB0301_13995</name>
</gene>
<protein>
    <recommendedName>
        <fullName evidence="3">Succinate dehydrogenase</fullName>
    </recommendedName>
</protein>
<dbReference type="RefSeq" id="WP_366233226.1">
    <property type="nucleotide sequence ID" value="NZ_JBFBMH010000024.1"/>
</dbReference>
<name>A0ABV3LJT1_9MICO</name>
<dbReference type="InterPro" id="IPR034804">
    <property type="entry name" value="SQR/QFR_C/D"/>
</dbReference>
<reference evidence="1 2" key="1">
    <citation type="submission" date="2024-06" db="EMBL/GenBank/DDBJ databases">
        <title>The Natural Products Discovery Center: Release of the First 8490 Sequenced Strains for Exploring Actinobacteria Biosynthetic Diversity.</title>
        <authorList>
            <person name="Kalkreuter E."/>
            <person name="Kautsar S.A."/>
            <person name="Yang D."/>
            <person name="Bader C.D."/>
            <person name="Teijaro C.N."/>
            <person name="Fluegel L."/>
            <person name="Davis C.M."/>
            <person name="Simpson J.R."/>
            <person name="Lauterbach L."/>
            <person name="Steele A.D."/>
            <person name="Gui C."/>
            <person name="Meng S."/>
            <person name="Li G."/>
            <person name="Viehrig K."/>
            <person name="Ye F."/>
            <person name="Su P."/>
            <person name="Kiefer A.F."/>
            <person name="Nichols A."/>
            <person name="Cepeda A.J."/>
            <person name="Yan W."/>
            <person name="Fan B."/>
            <person name="Jiang Y."/>
            <person name="Adhikari A."/>
            <person name="Zheng C.-J."/>
            <person name="Schuster L."/>
            <person name="Cowan T.M."/>
            <person name="Smanski M.J."/>
            <person name="Chevrette M.G."/>
            <person name="De Carvalho L.P.S."/>
            <person name="Shen B."/>
        </authorList>
    </citation>
    <scope>NUCLEOTIDE SEQUENCE [LARGE SCALE GENOMIC DNA]</scope>
    <source>
        <strain evidence="1 2">NPDC077434</strain>
    </source>
</reference>